<proteinExistence type="inferred from homology"/>
<evidence type="ECO:0000256" key="5">
    <source>
        <dbReference type="ARBA" id="ARBA00022679"/>
    </source>
</evidence>
<dbReference type="GO" id="GO:0032259">
    <property type="term" value="P:methylation"/>
    <property type="evidence" value="ECO:0007669"/>
    <property type="project" value="UniProtKB-KW"/>
</dbReference>
<dbReference type="SUPFAM" id="SSF116734">
    <property type="entry name" value="DNA methylase specificity domain"/>
    <property type="match status" value="2"/>
</dbReference>
<evidence type="ECO:0000256" key="8">
    <source>
        <dbReference type="ARBA" id="ARBA00047942"/>
    </source>
</evidence>
<dbReference type="Pfam" id="PF02384">
    <property type="entry name" value="N6_Mtase"/>
    <property type="match status" value="1"/>
</dbReference>
<gene>
    <name evidence="12" type="ORF">KIV10_07605</name>
</gene>
<dbReference type="Gene3D" id="3.40.50.150">
    <property type="entry name" value="Vaccinia Virus protein VP39"/>
    <property type="match status" value="1"/>
</dbReference>
<name>A0ABS5S498_9FLAO</name>
<dbReference type="InterPro" id="IPR003356">
    <property type="entry name" value="DNA_methylase_A-5"/>
</dbReference>
<feature type="domain" description="DNA methylase adenine-specific" evidence="11">
    <location>
        <begin position="410"/>
        <end position="704"/>
    </location>
</feature>
<dbReference type="PANTHER" id="PTHR33841:SF6">
    <property type="entry name" value="TYPE II METHYLTRANSFERASE M.HINDII"/>
    <property type="match status" value="1"/>
</dbReference>
<evidence type="ECO:0000256" key="7">
    <source>
        <dbReference type="ARBA" id="ARBA00023125"/>
    </source>
</evidence>
<dbReference type="InterPro" id="IPR000055">
    <property type="entry name" value="Restrct_endonuc_typeI_TRD"/>
</dbReference>
<keyword evidence="5" id="KW-0808">Transferase</keyword>
<dbReference type="InterPro" id="IPR029063">
    <property type="entry name" value="SAM-dependent_MTases_sf"/>
</dbReference>
<dbReference type="Gene3D" id="3.90.220.20">
    <property type="entry name" value="DNA methylase specificity domains"/>
    <property type="match status" value="2"/>
</dbReference>
<dbReference type="PANTHER" id="PTHR33841">
    <property type="entry name" value="DNA METHYLTRANSFERASE YEEA-RELATED"/>
    <property type="match status" value="1"/>
</dbReference>
<dbReference type="Proteomes" id="UP001297092">
    <property type="component" value="Unassembled WGS sequence"/>
</dbReference>
<keyword evidence="6" id="KW-0680">Restriction system</keyword>
<evidence type="ECO:0000256" key="9">
    <source>
        <dbReference type="SAM" id="Coils"/>
    </source>
</evidence>
<reference evidence="12 13" key="1">
    <citation type="submission" date="2021-05" db="EMBL/GenBank/DDBJ databases">
        <title>Aequorivita echinoideorum JCM 30378 genome.</title>
        <authorList>
            <person name="Zhang H."/>
            <person name="Li C."/>
        </authorList>
    </citation>
    <scope>NUCLEOTIDE SEQUENCE [LARGE SCALE GENOMIC DNA]</scope>
    <source>
        <strain evidence="12 13">JCM30378</strain>
    </source>
</reference>
<evidence type="ECO:0000256" key="2">
    <source>
        <dbReference type="ARBA" id="ARBA00010923"/>
    </source>
</evidence>
<accession>A0ABS5S498</accession>
<evidence type="ECO:0000259" key="10">
    <source>
        <dbReference type="Pfam" id="PF01420"/>
    </source>
</evidence>
<keyword evidence="9" id="KW-0175">Coiled coil</keyword>
<evidence type="ECO:0000256" key="3">
    <source>
        <dbReference type="ARBA" id="ARBA00011900"/>
    </source>
</evidence>
<dbReference type="PROSITE" id="PS00092">
    <property type="entry name" value="N6_MTASE"/>
    <property type="match status" value="1"/>
</dbReference>
<evidence type="ECO:0000256" key="6">
    <source>
        <dbReference type="ARBA" id="ARBA00022747"/>
    </source>
</evidence>
<dbReference type="InterPro" id="IPR050953">
    <property type="entry name" value="N4_N6_ade-DNA_methylase"/>
</dbReference>
<feature type="coiled-coil region" evidence="9">
    <location>
        <begin position="1267"/>
        <end position="1294"/>
    </location>
</feature>
<dbReference type="GO" id="GO:0008168">
    <property type="term" value="F:methyltransferase activity"/>
    <property type="evidence" value="ECO:0007669"/>
    <property type="project" value="UniProtKB-KW"/>
</dbReference>
<feature type="domain" description="Type I restriction modification DNA specificity" evidence="10">
    <location>
        <begin position="1139"/>
        <end position="1282"/>
    </location>
</feature>
<dbReference type="CDD" id="cd17521">
    <property type="entry name" value="RMtype1_S_Sau13435ORF2165P_TRD2-CR2_like"/>
    <property type="match status" value="1"/>
</dbReference>
<dbReference type="InterPro" id="IPR002052">
    <property type="entry name" value="DNA_methylase_N6_adenine_CS"/>
</dbReference>
<evidence type="ECO:0000256" key="1">
    <source>
        <dbReference type="ARBA" id="ARBA00006594"/>
    </source>
</evidence>
<comment type="catalytic activity">
    <reaction evidence="8">
        <text>a 2'-deoxyadenosine in DNA + S-adenosyl-L-methionine = an N(6)-methyl-2'-deoxyadenosine in DNA + S-adenosyl-L-homocysteine + H(+)</text>
        <dbReference type="Rhea" id="RHEA:15197"/>
        <dbReference type="Rhea" id="RHEA-COMP:12418"/>
        <dbReference type="Rhea" id="RHEA-COMP:12419"/>
        <dbReference type="ChEBI" id="CHEBI:15378"/>
        <dbReference type="ChEBI" id="CHEBI:57856"/>
        <dbReference type="ChEBI" id="CHEBI:59789"/>
        <dbReference type="ChEBI" id="CHEBI:90615"/>
        <dbReference type="ChEBI" id="CHEBI:90616"/>
        <dbReference type="EC" id="2.1.1.72"/>
    </reaction>
</comment>
<evidence type="ECO:0000313" key="13">
    <source>
        <dbReference type="Proteomes" id="UP001297092"/>
    </source>
</evidence>
<dbReference type="Pfam" id="PF01420">
    <property type="entry name" value="Methylase_S"/>
    <property type="match status" value="2"/>
</dbReference>
<dbReference type="PRINTS" id="PR00507">
    <property type="entry name" value="N12N6MTFRASE"/>
</dbReference>
<feature type="domain" description="Type I restriction modification DNA specificity" evidence="10">
    <location>
        <begin position="941"/>
        <end position="1104"/>
    </location>
</feature>
<dbReference type="EMBL" id="JAHCTB010000003">
    <property type="protein sequence ID" value="MBT0608042.1"/>
    <property type="molecule type" value="Genomic_DNA"/>
</dbReference>
<evidence type="ECO:0000259" key="11">
    <source>
        <dbReference type="Pfam" id="PF02384"/>
    </source>
</evidence>
<evidence type="ECO:0000313" key="12">
    <source>
        <dbReference type="EMBL" id="MBT0608042.1"/>
    </source>
</evidence>
<comment type="similarity">
    <text evidence="1">Belongs to the N(4)/N(6)-methyltransferase family.</text>
</comment>
<dbReference type="InterPro" id="IPR044946">
    <property type="entry name" value="Restrct_endonuc_typeI_TRD_sf"/>
</dbReference>
<keyword evidence="13" id="KW-1185">Reference proteome</keyword>
<dbReference type="RefSeq" id="WP_214112924.1">
    <property type="nucleotide sequence ID" value="NZ_JAHCTB010000003.1"/>
</dbReference>
<comment type="similarity">
    <text evidence="2">Belongs to the type-I restriction system S methylase family.</text>
</comment>
<organism evidence="12 13">
    <name type="scientific">Aequorivita echinoideorum</name>
    <dbReference type="NCBI Taxonomy" id="1549647"/>
    <lineage>
        <taxon>Bacteria</taxon>
        <taxon>Pseudomonadati</taxon>
        <taxon>Bacteroidota</taxon>
        <taxon>Flavobacteriia</taxon>
        <taxon>Flavobacteriales</taxon>
        <taxon>Flavobacteriaceae</taxon>
        <taxon>Aequorivita</taxon>
    </lineage>
</organism>
<evidence type="ECO:0000256" key="4">
    <source>
        <dbReference type="ARBA" id="ARBA00022603"/>
    </source>
</evidence>
<comment type="caution">
    <text evidence="12">The sequence shown here is derived from an EMBL/GenBank/DDBJ whole genome shotgun (WGS) entry which is preliminary data.</text>
</comment>
<keyword evidence="4 12" id="KW-0489">Methyltransferase</keyword>
<dbReference type="EC" id="2.1.1.72" evidence="3"/>
<protein>
    <recommendedName>
        <fullName evidence="3">site-specific DNA-methyltransferase (adenine-specific)</fullName>
        <ecNumber evidence="3">2.1.1.72</ecNumber>
    </recommendedName>
</protein>
<dbReference type="SUPFAM" id="SSF53335">
    <property type="entry name" value="S-adenosyl-L-methionine-dependent methyltransferases"/>
    <property type="match status" value="1"/>
</dbReference>
<sequence length="1325" mass="152579">MITKNNFKDLLTKLGFTSKGDTFFKKFKNSDAYLKVDFKAEKLIYPEDKGFKINEKQTCNFKQNENFVVFECVHRLFEQGYKPEHIELEPKWKVGHGASGGRADIMVKDNSGKSLVIIECKTEGKEFEDAWKKTLINGGQLLSYVKQAGSTQFVCLYASDYLDAKVTANYRLITFKDNEKLLVELADKKPLSFEKAKGLDVEDIFKAWKETYARDYATKGIFEEDIPAYEIGKTKYSLKDLKTISSNDIQGKYHEFATILRQHNVSGRENAFDKLVNLFLCKIVDETNNPEELKFYWKGIAYDDQFSLIDRLQKLYQDGMQRFLGEDVVYISADQIDKAFDFFKNDPDATKDTIKKYFKELKFFNNNDFGFIDVHNEKLFYQNTAILLKIVQMLQDIQLKTDSESASEENQFLGDMFEGFLDQGVKQSEGQFFTPMPIVKFILKSLPLESIITKGDEIPKVIDYACGAGHFLNEYAKEIKPIVEKEKEAKIADYYENVYGIEKEYRLSKVAKVSSFMYGQDDINIVYSDALSSGKEMDDKNIKDSSFSVLIANPPYSVKGFLETLSETERKKYELIETVGEKSYPNNNSIETFFIERAKQLLKPGGVAGIIVPSSILTKGKAKSTSKSTNIYVATREILLKYFDIIAIAEFGSGTFGKTGTNTVTLFIRRRKEGPSPSDHFLNRVNAWFNFDKTKDGLFEDEHFLKQYCNHLELEFEDYQTLLKGEPNKKILETDIFKEYRKEFDKWSEIKNLKKKTTFKALSPRKKEIELNKRFLVYLTENEKEKLYYFVLASQNPQKVLIVKSPSKSKEMKKFLGYEWSAAKGNEGIKYLGGVKLDKMEGEDEDEGNVALDEEDKRVLSNIFNLNNINTPLYDPYNKKNERKINHMINQNFEGVEVEIPKDIENNVTQVRLIKMLDFSRPDFNKFISLTPKTSIFMETKWDLVKLGMVCNEPQYGANESAIVGNPKTDYRYIRITDIDENGQLLSEFKTTKTVEEKFILKDGDFLFARSGNTVGKTFLYRKEFGKALYAGYLIRFRTNKSKLLPEFLDEYTNLPIYQSWVRHNQTGSSQPNINGQIYSSMLIPLPPIDVQKQIINECSVFNTEAKKANQILSKSKNELESLFSDALSKSNITYKLSNTDIFELSIGKRVLKDEINNEDKGIPVYSANVFEPFGHIEKKLIENFDISSVLWGIDGDWMVNVIPAKEPFYPTDHCGVLRIKSNEVHPKYLAWALQKEGERVRFSRNNRASMDSMRGLSIKAPSQKIQTELIIKVEELEKKIKDSQDIINGMAKRKEAVIKSYLMGEVKETEIAIAAEPKVKYKKK</sequence>
<keyword evidence="7" id="KW-0238">DNA-binding</keyword>